<feature type="compositionally biased region" description="Low complexity" evidence="1">
    <location>
        <begin position="462"/>
        <end position="482"/>
    </location>
</feature>
<proteinExistence type="predicted"/>
<evidence type="ECO:0000256" key="1">
    <source>
        <dbReference type="SAM" id="MobiDB-lite"/>
    </source>
</evidence>
<accession>A0AA38RVE8</accession>
<feature type="compositionally biased region" description="Low complexity" evidence="1">
    <location>
        <begin position="494"/>
        <end position="524"/>
    </location>
</feature>
<feature type="compositionally biased region" description="Low complexity" evidence="1">
    <location>
        <begin position="554"/>
        <end position="570"/>
    </location>
</feature>
<feature type="compositionally biased region" description="Pro residues" evidence="1">
    <location>
        <begin position="531"/>
        <end position="553"/>
    </location>
</feature>
<keyword evidence="3" id="KW-1185">Reference proteome</keyword>
<feature type="compositionally biased region" description="Acidic residues" evidence="1">
    <location>
        <begin position="120"/>
        <end position="129"/>
    </location>
</feature>
<feature type="compositionally biased region" description="Polar residues" evidence="1">
    <location>
        <begin position="209"/>
        <end position="226"/>
    </location>
</feature>
<gene>
    <name evidence="2" type="ORF">NKR19_g3761</name>
</gene>
<feature type="compositionally biased region" description="Basic and acidic residues" evidence="1">
    <location>
        <begin position="259"/>
        <end position="274"/>
    </location>
</feature>
<evidence type="ECO:0000313" key="3">
    <source>
        <dbReference type="Proteomes" id="UP001174691"/>
    </source>
</evidence>
<sequence length="692" mass="72040">MADSDSRTSASTGSNNPFRRKSTSAPRVASSADGTVDPVFEPPSDVVDLPLQHPSTGDFFRQQLQALSQTNTPPPSTTFQKPKVVKKVRVQSPPPSSPESAGAPHEYPAYGYRDESSESSSDDDEEPEDPFPAVPPPLGVVSHANYAAPATTIPVSGRPPPNPFKKTLEDIEHAATDSPPLQSGTAGGKGALDVDAFKRLLMTGQATVPGTVPSTAVSSPGTQNPPSLAPDAASITDASSVSRQSIFDTVAVPETTPRTSHEISEAEGDEDRRGLLHKSHANTLHTTSTLRKKPPPPSSRHGRLIKTDLSKQENDSKQGLDGVVRPSSSSSQTAIPGSPGSESSRLRPSTPSDVNKPLPPAPVRRSTDEASESIFDREAAGKVPEPVEAAELDVEAVPTPRPPTPPNASHAATTGAVPSDPRKPPPPPRRSTHSRTESKVSTAPKVSMPAVSALTEEPSIMRRSSQDSTRSRSSSLRVSVHAPAPPPPRRPNHASRPSFTSSSAASFVGLTPTTASAATSPSPSDGEHPPFHSPVPLIAPPEPAAPSPGPTPPGVTFTPTPASAPSPSTAKTKMAPPPLPPARHSTVRSSTGRPASLRSVDAPSRRVKDREGGNAAAPPPPPPPKRYRAGSGRDRDALSGGPVAEEPQPAPAGDVGGRRSEDKSADDILADLSALQREVDALRGKYQKDPAA</sequence>
<protein>
    <recommendedName>
        <fullName evidence="4">DZF domain-containing protein</fullName>
    </recommendedName>
</protein>
<feature type="compositionally biased region" description="Polar residues" evidence="1">
    <location>
        <begin position="326"/>
        <end position="353"/>
    </location>
</feature>
<reference evidence="2" key="1">
    <citation type="submission" date="2022-07" db="EMBL/GenBank/DDBJ databases">
        <title>Fungi with potential for degradation of polypropylene.</title>
        <authorList>
            <person name="Gostincar C."/>
        </authorList>
    </citation>
    <scope>NUCLEOTIDE SEQUENCE</scope>
    <source>
        <strain evidence="2">EXF-13287</strain>
    </source>
</reference>
<dbReference type="AlphaFoldDB" id="A0AA38RVE8"/>
<evidence type="ECO:0008006" key="4">
    <source>
        <dbReference type="Google" id="ProtNLM"/>
    </source>
</evidence>
<feature type="compositionally biased region" description="Polar residues" evidence="1">
    <location>
        <begin position="7"/>
        <end position="17"/>
    </location>
</feature>
<feature type="compositionally biased region" description="Basic and acidic residues" evidence="1">
    <location>
        <begin position="166"/>
        <end position="175"/>
    </location>
</feature>
<dbReference type="EMBL" id="JANBVN010000043">
    <property type="protein sequence ID" value="KAJ9158014.1"/>
    <property type="molecule type" value="Genomic_DNA"/>
</dbReference>
<comment type="caution">
    <text evidence="2">The sequence shown here is derived from an EMBL/GenBank/DDBJ whole genome shotgun (WGS) entry which is preliminary data.</text>
</comment>
<feature type="compositionally biased region" description="Basic and acidic residues" evidence="1">
    <location>
        <begin position="305"/>
        <end position="318"/>
    </location>
</feature>
<name>A0AA38RVE8_9PEZI</name>
<dbReference type="Proteomes" id="UP001174691">
    <property type="component" value="Unassembled WGS sequence"/>
</dbReference>
<feature type="compositionally biased region" description="Polar residues" evidence="1">
    <location>
        <begin position="236"/>
        <end position="247"/>
    </location>
</feature>
<evidence type="ECO:0000313" key="2">
    <source>
        <dbReference type="EMBL" id="KAJ9158014.1"/>
    </source>
</evidence>
<feature type="compositionally biased region" description="Basic and acidic residues" evidence="1">
    <location>
        <begin position="603"/>
        <end position="612"/>
    </location>
</feature>
<feature type="region of interest" description="Disordered" evidence="1">
    <location>
        <begin position="1"/>
        <end position="189"/>
    </location>
</feature>
<feature type="compositionally biased region" description="Basic and acidic residues" evidence="1">
    <location>
        <begin position="656"/>
        <end position="666"/>
    </location>
</feature>
<feature type="compositionally biased region" description="Polar residues" evidence="1">
    <location>
        <begin position="62"/>
        <end position="71"/>
    </location>
</feature>
<feature type="region of interest" description="Disordered" evidence="1">
    <location>
        <begin position="209"/>
        <end position="666"/>
    </location>
</feature>
<feature type="compositionally biased region" description="Basic residues" evidence="1">
    <location>
        <begin position="290"/>
        <end position="304"/>
    </location>
</feature>
<organism evidence="2 3">
    <name type="scientific">Coniochaeta hoffmannii</name>
    <dbReference type="NCBI Taxonomy" id="91930"/>
    <lineage>
        <taxon>Eukaryota</taxon>
        <taxon>Fungi</taxon>
        <taxon>Dikarya</taxon>
        <taxon>Ascomycota</taxon>
        <taxon>Pezizomycotina</taxon>
        <taxon>Sordariomycetes</taxon>
        <taxon>Sordariomycetidae</taxon>
        <taxon>Coniochaetales</taxon>
        <taxon>Coniochaetaceae</taxon>
        <taxon>Coniochaeta</taxon>
    </lineage>
</organism>